<evidence type="ECO:0000259" key="4">
    <source>
        <dbReference type="PROSITE" id="PS01124"/>
    </source>
</evidence>
<dbReference type="Proteomes" id="UP000298058">
    <property type="component" value="Unassembled WGS sequence"/>
</dbReference>
<reference evidence="5" key="1">
    <citation type="journal article" date="2019" name="PLoS Negl. Trop. Dis.">
        <title>Revisiting the worldwide diversity of Leptospira species in the environment.</title>
        <authorList>
            <person name="Vincent A.T."/>
            <person name="Schiettekatte O."/>
            <person name="Bourhy P."/>
            <person name="Veyrier F.J."/>
            <person name="Picardeau M."/>
        </authorList>
    </citation>
    <scope>NUCLEOTIDE SEQUENCE [LARGE SCALE GENOMIC DNA]</scope>
    <source>
        <strain evidence="5">201300427</strain>
    </source>
</reference>
<organism evidence="5 6">
    <name type="scientific">Leptospira idonii</name>
    <dbReference type="NCBI Taxonomy" id="1193500"/>
    <lineage>
        <taxon>Bacteria</taxon>
        <taxon>Pseudomonadati</taxon>
        <taxon>Spirochaetota</taxon>
        <taxon>Spirochaetia</taxon>
        <taxon>Leptospirales</taxon>
        <taxon>Leptospiraceae</taxon>
        <taxon>Leptospira</taxon>
    </lineage>
</organism>
<evidence type="ECO:0000313" key="6">
    <source>
        <dbReference type="Proteomes" id="UP000298058"/>
    </source>
</evidence>
<dbReference type="EMBL" id="RQHW01000018">
    <property type="protein sequence ID" value="TGN20010.1"/>
    <property type="molecule type" value="Genomic_DNA"/>
</dbReference>
<protein>
    <submittedName>
        <fullName evidence="5">AraC family transcriptional regulator</fullName>
    </submittedName>
</protein>
<dbReference type="Pfam" id="PF12833">
    <property type="entry name" value="HTH_18"/>
    <property type="match status" value="1"/>
</dbReference>
<keyword evidence="3" id="KW-0804">Transcription</keyword>
<gene>
    <name evidence="5" type="ORF">EHS15_06460</name>
</gene>
<dbReference type="InterPro" id="IPR018060">
    <property type="entry name" value="HTH_AraC"/>
</dbReference>
<dbReference type="InterPro" id="IPR050204">
    <property type="entry name" value="AraC_XylS_family_regulators"/>
</dbReference>
<dbReference type="Pfam" id="PF20240">
    <property type="entry name" value="DUF6597"/>
    <property type="match status" value="1"/>
</dbReference>
<dbReference type="SMART" id="SM00342">
    <property type="entry name" value="HTH_ARAC"/>
    <property type="match status" value="1"/>
</dbReference>
<name>A0A4R9M037_9LEPT</name>
<dbReference type="InterPro" id="IPR046532">
    <property type="entry name" value="DUF6597"/>
</dbReference>
<dbReference type="GO" id="GO:0043565">
    <property type="term" value="F:sequence-specific DNA binding"/>
    <property type="evidence" value="ECO:0007669"/>
    <property type="project" value="InterPro"/>
</dbReference>
<dbReference type="RefSeq" id="WP_135759728.1">
    <property type="nucleotide sequence ID" value="NZ_RQHW01000018.1"/>
</dbReference>
<dbReference type="Gene3D" id="1.10.10.60">
    <property type="entry name" value="Homeodomain-like"/>
    <property type="match status" value="1"/>
</dbReference>
<dbReference type="GO" id="GO:0003700">
    <property type="term" value="F:DNA-binding transcription factor activity"/>
    <property type="evidence" value="ECO:0007669"/>
    <property type="project" value="InterPro"/>
</dbReference>
<evidence type="ECO:0000313" key="5">
    <source>
        <dbReference type="EMBL" id="TGN20010.1"/>
    </source>
</evidence>
<proteinExistence type="predicted"/>
<feature type="domain" description="HTH araC/xylS-type" evidence="4">
    <location>
        <begin position="151"/>
        <end position="254"/>
    </location>
</feature>
<dbReference type="AlphaFoldDB" id="A0A4R9M037"/>
<dbReference type="OrthoDB" id="323290at2"/>
<evidence type="ECO:0000256" key="1">
    <source>
        <dbReference type="ARBA" id="ARBA00023015"/>
    </source>
</evidence>
<keyword evidence="1" id="KW-0805">Transcription regulation</keyword>
<keyword evidence="6" id="KW-1185">Reference proteome</keyword>
<evidence type="ECO:0000256" key="2">
    <source>
        <dbReference type="ARBA" id="ARBA00023125"/>
    </source>
</evidence>
<evidence type="ECO:0000256" key="3">
    <source>
        <dbReference type="ARBA" id="ARBA00023163"/>
    </source>
</evidence>
<dbReference type="PANTHER" id="PTHR46796">
    <property type="entry name" value="HTH-TYPE TRANSCRIPTIONAL ACTIVATOR RHAS-RELATED"/>
    <property type="match status" value="1"/>
</dbReference>
<comment type="caution">
    <text evidence="5">The sequence shown here is derived from an EMBL/GenBank/DDBJ whole genome shotgun (WGS) entry which is preliminary data.</text>
</comment>
<dbReference type="PANTHER" id="PTHR46796:SF13">
    <property type="entry name" value="HTH-TYPE TRANSCRIPTIONAL ACTIVATOR RHAS"/>
    <property type="match status" value="1"/>
</dbReference>
<accession>A0A4R9M037</accession>
<dbReference type="PROSITE" id="PS01124">
    <property type="entry name" value="HTH_ARAC_FAMILY_2"/>
    <property type="match status" value="1"/>
</dbReference>
<keyword evidence="2" id="KW-0238">DNA-binding</keyword>
<sequence length="268" mass="31601">MVWFGKPHPSLSRWVKEYWSWENVSSDDLPWIFPSYEPELVLHWGTPPVVVREDLSEVPLTRIHWVGPQTKRWKIKSETTLHLVSVRFFPGALYERFSISGEELVNEFEDAAARFSSDVDFPLPSMEPSLLTESLNSLILSMWEKRSEVPDYAKLALVAFMRGETKIDSLAERLRISRKQLNRKFKEIYGLSPKDFKGMHRMLNLIRDPSHYKDRNAKLRLTDLAYQSDYSDQSHLIHDFKSVSGQLPKEWFEFYDKMSHFYNYDLSS</sequence>